<evidence type="ECO:0000313" key="4">
    <source>
        <dbReference type="Proteomes" id="UP001187531"/>
    </source>
</evidence>
<evidence type="ECO:0000256" key="1">
    <source>
        <dbReference type="SAM" id="MobiDB-lite"/>
    </source>
</evidence>
<protein>
    <recommendedName>
        <fullName evidence="2">Reverse transcriptase domain-containing protein</fullName>
    </recommendedName>
</protein>
<dbReference type="EMBL" id="JAVRJZ010000019">
    <property type="protein sequence ID" value="KAK2707624.1"/>
    <property type="molecule type" value="Genomic_DNA"/>
</dbReference>
<feature type="region of interest" description="Disordered" evidence="1">
    <location>
        <begin position="372"/>
        <end position="403"/>
    </location>
</feature>
<feature type="region of interest" description="Disordered" evidence="1">
    <location>
        <begin position="416"/>
        <end position="436"/>
    </location>
</feature>
<comment type="caution">
    <text evidence="3">The sequence shown here is derived from an EMBL/GenBank/DDBJ whole genome shotgun (WGS) entry which is preliminary data.</text>
</comment>
<feature type="region of interest" description="Disordered" evidence="1">
    <location>
        <begin position="328"/>
        <end position="347"/>
    </location>
</feature>
<sequence length="1154" mass="128606">MFISSSFEVGVKNSEDKEDGDRKRAQIPATPPQKTSDDESKKRSSKINRPSQENKEDLEKYPCHSTPMSSQQMQGYMDTEIIWGESVSPLVNRIHSGARRIPSCSSPGDNSPPVARRPRNLELLTSPVIQFKEKEKKAKSYKSSSPNPLEILEELVATLKKGSEKIEDNEGNVNVVVQECDKTAIYNDDALSTSEDLLLTQALDEVENGLFRPISPVLSQVSETPKSSRRMTRLRKVSPGLQKSSLVIGLRNDSNLTQKFYNAENQSSKTTIEANPTVLPCNSKCEVVPPSMDSVKKVVQCYSFKTKSLVCPQSETAKRMLNPMADREGNLNAERDKISIQGPRTSESKAVAATLSTARKVVQSFSFKMKAATSSQEDATKKETKQLESKKTESRTSFPSNNLSINKESLRLSGFSKAESGQVRKSEPHKLNDSKSNCNWKRWSSMPNTSRVEVFEDDEEFEFLISEIKSDEELLRASASQPPAQRPKSWNATFEEDFDAELLEAVEKVEDKLFQCYRRDIFINEQMVRPQEPDVLGYLSPNVVISGDVDTFVLLLQLLPDLLGKTKVKRDKSSAIGNQQSTIPDRKQVIKVTIGGKCLDDPSVFDRLVRRGSRVKGWASNSELVKARAAAKFWLGVWHECDRPKSGVVNELRVYTKRRFAKELRKHRSSLKRETVSKIIENPNLVWKLRARPVESTGQNASDIDEEIWVDYFAAEFSPPDEVKNKKFSEELDQLMTKEHNYLVISSAKITHLCQKLKKKLSAGADQICALHLLNGGPVLSEHLAIAYQIILTHGIVPDIFCLGVITPVLKKARDVSHASKPTSCKVPPHQFGFQAGLGCAHALHVAANVLLDAHISKESLAIGEYDVQRAFDSGIHSQNMVELRKSGVDRAIVKPLNDMYSRLKVRIKLSGKLSRRFAVVKKGIKQGAVSSPDLFNNSISTAQSKVAPCCIFKGIDVSLVGFADDLLNFSRILSSLESNFKILEMEYDEIGLSFNVTKCEVLLFNWNASQPEIQLGSQVVMPSKSIVYLGLPIGETLQHTRALLVKHIEKKIRRSKSLLRRISDAFSYLVSSQALFARNIELNLRGDELNGGSDPVFRVCIYLQDSSCVCVDVLEGLKTTTAEVLAAITTQEDIGLPSFASQVFGIWATSPLL</sequence>
<organism evidence="3 4">
    <name type="scientific">Artemia franciscana</name>
    <name type="common">Brine shrimp</name>
    <name type="synonym">Artemia sanfranciscana</name>
    <dbReference type="NCBI Taxonomy" id="6661"/>
    <lineage>
        <taxon>Eukaryota</taxon>
        <taxon>Metazoa</taxon>
        <taxon>Ecdysozoa</taxon>
        <taxon>Arthropoda</taxon>
        <taxon>Crustacea</taxon>
        <taxon>Branchiopoda</taxon>
        <taxon>Anostraca</taxon>
        <taxon>Artemiidae</taxon>
        <taxon>Artemia</taxon>
    </lineage>
</organism>
<dbReference type="AlphaFoldDB" id="A0AA88KZC3"/>
<feature type="compositionally biased region" description="Basic and acidic residues" evidence="1">
    <location>
        <begin position="52"/>
        <end position="62"/>
    </location>
</feature>
<evidence type="ECO:0000259" key="2">
    <source>
        <dbReference type="PROSITE" id="PS50878"/>
    </source>
</evidence>
<accession>A0AA88KZC3</accession>
<evidence type="ECO:0000313" key="3">
    <source>
        <dbReference type="EMBL" id="KAK2707624.1"/>
    </source>
</evidence>
<dbReference type="Pfam" id="PF00078">
    <property type="entry name" value="RVT_1"/>
    <property type="match status" value="1"/>
</dbReference>
<gene>
    <name evidence="3" type="ORF">QYM36_015360</name>
</gene>
<dbReference type="PROSITE" id="PS50878">
    <property type="entry name" value="RT_POL"/>
    <property type="match status" value="1"/>
</dbReference>
<proteinExistence type="predicted"/>
<feature type="compositionally biased region" description="Basic and acidic residues" evidence="1">
    <location>
        <begin position="422"/>
        <end position="433"/>
    </location>
</feature>
<dbReference type="Proteomes" id="UP001187531">
    <property type="component" value="Unassembled WGS sequence"/>
</dbReference>
<feature type="compositionally biased region" description="Basic and acidic residues" evidence="1">
    <location>
        <begin position="13"/>
        <end position="24"/>
    </location>
</feature>
<dbReference type="PANTHER" id="PTHR19446">
    <property type="entry name" value="REVERSE TRANSCRIPTASES"/>
    <property type="match status" value="1"/>
</dbReference>
<keyword evidence="4" id="KW-1185">Reference proteome</keyword>
<feature type="compositionally biased region" description="Basic and acidic residues" evidence="1">
    <location>
        <begin position="328"/>
        <end position="338"/>
    </location>
</feature>
<reference evidence="3" key="1">
    <citation type="submission" date="2023-07" db="EMBL/GenBank/DDBJ databases">
        <title>Chromosome-level genome assembly of Artemia franciscana.</title>
        <authorList>
            <person name="Jo E."/>
        </authorList>
    </citation>
    <scope>NUCLEOTIDE SEQUENCE</scope>
    <source>
        <tissue evidence="3">Whole body</tissue>
    </source>
</reference>
<dbReference type="InterPro" id="IPR000477">
    <property type="entry name" value="RT_dom"/>
</dbReference>
<feature type="region of interest" description="Disordered" evidence="1">
    <location>
        <begin position="1"/>
        <end position="72"/>
    </location>
</feature>
<feature type="domain" description="Reverse transcriptase" evidence="2">
    <location>
        <begin position="660"/>
        <end position="1034"/>
    </location>
</feature>
<feature type="non-terminal residue" evidence="3">
    <location>
        <position position="1"/>
    </location>
</feature>
<name>A0AA88KZC3_ARTSF</name>
<feature type="compositionally biased region" description="Basic and acidic residues" evidence="1">
    <location>
        <begin position="378"/>
        <end position="394"/>
    </location>
</feature>
<feature type="region of interest" description="Disordered" evidence="1">
    <location>
        <begin position="98"/>
        <end position="118"/>
    </location>
</feature>